<dbReference type="Pfam" id="PF00079">
    <property type="entry name" value="Serpin"/>
    <property type="match status" value="2"/>
</dbReference>
<keyword evidence="5" id="KW-1133">Transmembrane helix</keyword>
<keyword evidence="2" id="KW-0646">Protease inhibitor</keyword>
<accession>A0A8J2RWT2</accession>
<dbReference type="SUPFAM" id="SSF56574">
    <property type="entry name" value="Serpins"/>
    <property type="match status" value="2"/>
</dbReference>
<dbReference type="InterPro" id="IPR000215">
    <property type="entry name" value="Serpin_fam"/>
</dbReference>
<dbReference type="InterPro" id="IPR036186">
    <property type="entry name" value="Serpin_sf"/>
</dbReference>
<dbReference type="SMART" id="SM00093">
    <property type="entry name" value="SERPIN"/>
    <property type="match status" value="2"/>
</dbReference>
<name>A0A8J2RWT2_9CRUS</name>
<dbReference type="Gene3D" id="2.30.39.10">
    <property type="entry name" value="Alpha-1-antitrypsin, domain 1"/>
    <property type="match status" value="4"/>
</dbReference>
<comment type="caution">
    <text evidence="7">The sequence shown here is derived from an EMBL/GenBank/DDBJ whole genome shotgun (WGS) entry which is preliminary data.</text>
</comment>
<feature type="domain" description="Serpin" evidence="6">
    <location>
        <begin position="67"/>
        <end position="435"/>
    </location>
</feature>
<dbReference type="InterPro" id="IPR023796">
    <property type="entry name" value="Serpin_dom"/>
</dbReference>
<organism evidence="7 8">
    <name type="scientific">Daphnia galeata</name>
    <dbReference type="NCBI Taxonomy" id="27404"/>
    <lineage>
        <taxon>Eukaryota</taxon>
        <taxon>Metazoa</taxon>
        <taxon>Ecdysozoa</taxon>
        <taxon>Arthropoda</taxon>
        <taxon>Crustacea</taxon>
        <taxon>Branchiopoda</taxon>
        <taxon>Diplostraca</taxon>
        <taxon>Cladocera</taxon>
        <taxon>Anomopoda</taxon>
        <taxon>Daphniidae</taxon>
        <taxon>Daphnia</taxon>
    </lineage>
</organism>
<dbReference type="GO" id="GO:0004867">
    <property type="term" value="F:serine-type endopeptidase inhibitor activity"/>
    <property type="evidence" value="ECO:0007669"/>
    <property type="project" value="UniProtKB-KW"/>
</dbReference>
<dbReference type="EMBL" id="CAKKLH010000281">
    <property type="protein sequence ID" value="CAH0108129.1"/>
    <property type="molecule type" value="Genomic_DNA"/>
</dbReference>
<proteinExistence type="inferred from homology"/>
<dbReference type="CDD" id="cd00172">
    <property type="entry name" value="serpin"/>
    <property type="match status" value="2"/>
</dbReference>
<dbReference type="PANTHER" id="PTHR11461">
    <property type="entry name" value="SERINE PROTEASE INHIBITOR, SERPIN"/>
    <property type="match status" value="1"/>
</dbReference>
<dbReference type="InterPro" id="IPR042178">
    <property type="entry name" value="Serpin_sf_1"/>
</dbReference>
<evidence type="ECO:0000256" key="4">
    <source>
        <dbReference type="RuleBase" id="RU000411"/>
    </source>
</evidence>
<evidence type="ECO:0000256" key="2">
    <source>
        <dbReference type="ARBA" id="ARBA00022690"/>
    </source>
</evidence>
<dbReference type="InterPro" id="IPR042185">
    <property type="entry name" value="Serpin_sf_2"/>
</dbReference>
<reference evidence="7" key="1">
    <citation type="submission" date="2021-11" db="EMBL/GenBank/DDBJ databases">
        <authorList>
            <person name="Schell T."/>
        </authorList>
    </citation>
    <scope>NUCLEOTIDE SEQUENCE</scope>
    <source>
        <strain evidence="7">M5</strain>
    </source>
</reference>
<dbReference type="GO" id="GO:0005615">
    <property type="term" value="C:extracellular space"/>
    <property type="evidence" value="ECO:0007669"/>
    <property type="project" value="InterPro"/>
</dbReference>
<feature type="transmembrane region" description="Helical" evidence="5">
    <location>
        <begin position="12"/>
        <end position="30"/>
    </location>
</feature>
<keyword evidence="5" id="KW-0812">Transmembrane</keyword>
<evidence type="ECO:0000259" key="6">
    <source>
        <dbReference type="SMART" id="SM00093"/>
    </source>
</evidence>
<evidence type="ECO:0000256" key="3">
    <source>
        <dbReference type="ARBA" id="ARBA00022900"/>
    </source>
</evidence>
<evidence type="ECO:0000313" key="7">
    <source>
        <dbReference type="EMBL" id="CAH0108129.1"/>
    </source>
</evidence>
<evidence type="ECO:0000256" key="5">
    <source>
        <dbReference type="SAM" id="Phobius"/>
    </source>
</evidence>
<dbReference type="Proteomes" id="UP000789390">
    <property type="component" value="Unassembled WGS sequence"/>
</dbReference>
<dbReference type="PANTHER" id="PTHR11461:SF211">
    <property type="entry name" value="GH10112P-RELATED"/>
    <property type="match status" value="1"/>
</dbReference>
<evidence type="ECO:0000313" key="8">
    <source>
        <dbReference type="Proteomes" id="UP000789390"/>
    </source>
</evidence>
<keyword evidence="3" id="KW-0722">Serine protease inhibitor</keyword>
<keyword evidence="5" id="KW-0472">Membrane</keyword>
<protein>
    <recommendedName>
        <fullName evidence="6">Serpin domain-containing protein</fullName>
    </recommendedName>
</protein>
<comment type="similarity">
    <text evidence="1 4">Belongs to the serpin family.</text>
</comment>
<gene>
    <name evidence="7" type="ORF">DGAL_LOCUS11495</name>
</gene>
<keyword evidence="8" id="KW-1185">Reference proteome</keyword>
<feature type="domain" description="Serpin" evidence="6">
    <location>
        <begin position="559"/>
        <end position="935"/>
    </location>
</feature>
<evidence type="ECO:0000256" key="1">
    <source>
        <dbReference type="ARBA" id="ARBA00009500"/>
    </source>
</evidence>
<dbReference type="Gene3D" id="3.30.497.10">
    <property type="entry name" value="Antithrombin, subunit I, domain 2"/>
    <property type="match status" value="2"/>
</dbReference>
<dbReference type="AlphaFoldDB" id="A0A8J2RWT2"/>
<dbReference type="OrthoDB" id="6347071at2759"/>
<sequence>MKTYKKLEGALAWVATVFTNIFIAFGLYHIPTMCFNQFLQFLQSVSKTPITIADQAKAAAALQKFSISLFQAVGKHYGPTENVFISPISVAAVLSMVGVGARGNTALQLKESMGLTKYASENGNSDSVIGSLIQSMKGDGNFTLEAANQIYVAEKYQLTDEFKQNLNDNYGASGQNVDFAVDASRTKINDWVEEFTQHKIKDLLPEGSVNSLTKLVLVNAVYFKGNWMRKFDPSLTAVEPFFLGSEDKQMNVNMMHIDAEFLTGYIESLDARLLELPYEGQKLSMFIVLPNKIHGLLELESKMHETSLANVEMRCKKLHVAIPKFKLDADVKLKDILIHMGMPDMFDERVADFSGVSGEKDLYVSNIFHKSFIDVNEEGSEAAAATLGSTARMKRSLNFEEDQLVEPFIADHPFVWFLRDNDSGMWIFLGRHIEPIFIRADPDLTKCVPWSAHGAAASAICGRSSFLLFHPGQCNEVVTNTASNLVDHALVSLWCHNPQSAYTYQHFPPGDQYTSVITQLSISYLLLNSLHPSTVITDLSKTIGSVARDDPSPSVIACIRLYLKMSASVNLTMKRLLESIMVQQKIVAAVLSMVGVSARGNTALQLKESMGLTKYASENGNSDSVIGSLIQSMKGDGNFTLEAANQLYVAEKYQLTDEFKQNLNDNYGASGQNVDFSVDASRTKINDWVEEFTQHKIKDLLPEGSVNSLTKLVLVNAVYFKGNWMRKFDPSLTAVEPFFLGSEDKQMKVNMMHIDAEFLAGYIESLDAHLLELPYEGRKLSMFIVLPNKIHGLIELESKMHETSLANVEMRSFKLHVAIPKFKLDADVKLKDILIHMGMPDMFDERVADFSGVSGEKDLYVSNIFHKSFIDVNEEGSEAAAATDRIISSTARMKRSLNFEEDQLVEPFIADHPFVWFLRDNDSGMWIFLGRHIEPIFIRADPDLTSTHHNDEL</sequence>